<dbReference type="SMART" id="SM00530">
    <property type="entry name" value="HTH_XRE"/>
    <property type="match status" value="1"/>
</dbReference>
<dbReference type="InterPro" id="IPR001387">
    <property type="entry name" value="Cro/C1-type_HTH"/>
</dbReference>
<dbReference type="RefSeq" id="WP_050074671.1">
    <property type="nucleotide sequence ID" value="NZ_CPZJ01000025.1"/>
</dbReference>
<dbReference type="InterPro" id="IPR010982">
    <property type="entry name" value="Lambda_DNA-bd_dom_sf"/>
</dbReference>
<dbReference type="AlphaFoldDB" id="A0A0T9N027"/>
<reference evidence="2 3" key="1">
    <citation type="submission" date="2015-03" db="EMBL/GenBank/DDBJ databases">
        <authorList>
            <person name="Murphy D."/>
        </authorList>
    </citation>
    <scope>NUCLEOTIDE SEQUENCE [LARGE SCALE GENOMIC DNA]</scope>
    <source>
        <strain evidence="2 3">BR165/97</strain>
    </source>
</reference>
<organism evidence="2 3">
    <name type="scientific">Yersinia intermedia</name>
    <dbReference type="NCBI Taxonomy" id="631"/>
    <lineage>
        <taxon>Bacteria</taxon>
        <taxon>Pseudomonadati</taxon>
        <taxon>Pseudomonadota</taxon>
        <taxon>Gammaproteobacteria</taxon>
        <taxon>Enterobacterales</taxon>
        <taxon>Yersiniaceae</taxon>
        <taxon>Yersinia</taxon>
    </lineage>
</organism>
<dbReference type="EMBL" id="CPZJ01000025">
    <property type="protein sequence ID" value="CNG65378.1"/>
    <property type="molecule type" value="Genomic_DNA"/>
</dbReference>
<proteinExistence type="predicted"/>
<dbReference type="PROSITE" id="PS50943">
    <property type="entry name" value="HTH_CROC1"/>
    <property type="match status" value="1"/>
</dbReference>
<dbReference type="SUPFAM" id="SSF47413">
    <property type="entry name" value="lambda repressor-like DNA-binding domains"/>
    <property type="match status" value="1"/>
</dbReference>
<feature type="domain" description="HTH cro/C1-type" evidence="1">
    <location>
        <begin position="9"/>
        <end position="63"/>
    </location>
</feature>
<evidence type="ECO:0000313" key="3">
    <source>
        <dbReference type="Proteomes" id="UP000038750"/>
    </source>
</evidence>
<evidence type="ECO:0000313" key="2">
    <source>
        <dbReference type="EMBL" id="CNG65378.1"/>
    </source>
</evidence>
<gene>
    <name evidence="2" type="ORF">ERS008530_04316</name>
</gene>
<dbReference type="Pfam" id="PF01381">
    <property type="entry name" value="HTH_3"/>
    <property type="match status" value="1"/>
</dbReference>
<dbReference type="GO" id="GO:0003677">
    <property type="term" value="F:DNA binding"/>
    <property type="evidence" value="ECO:0007669"/>
    <property type="project" value="InterPro"/>
</dbReference>
<dbReference type="CDD" id="cd00093">
    <property type="entry name" value="HTH_XRE"/>
    <property type="match status" value="1"/>
</dbReference>
<dbReference type="Proteomes" id="UP000038750">
    <property type="component" value="Unassembled WGS sequence"/>
</dbReference>
<accession>A0A0T9N027</accession>
<evidence type="ECO:0000259" key="1">
    <source>
        <dbReference type="PROSITE" id="PS50943"/>
    </source>
</evidence>
<dbReference type="Gene3D" id="1.10.260.40">
    <property type="entry name" value="lambda repressor-like DNA-binding domains"/>
    <property type="match status" value="1"/>
</dbReference>
<name>A0A0T9N027_YERIN</name>
<sequence length="66" mass="7497">MSQFTPQEIVQKLIEAGYTQVHIEEHTGINQSSISRLLTGKHTDPRLSTVRALEKFYLSVVLQEKA</sequence>
<dbReference type="OrthoDB" id="6446549at2"/>
<protein>
    <submittedName>
        <fullName evidence="2">Helix-turn-helix</fullName>
    </submittedName>
</protein>